<keyword evidence="1" id="KW-0472">Membrane</keyword>
<dbReference type="EMBL" id="JBGBPQ010000016">
    <property type="protein sequence ID" value="KAL1508325.1"/>
    <property type="molecule type" value="Genomic_DNA"/>
</dbReference>
<keyword evidence="1" id="KW-1133">Transmembrane helix</keyword>
<evidence type="ECO:0000256" key="1">
    <source>
        <dbReference type="SAM" id="Phobius"/>
    </source>
</evidence>
<name>A0AB34J095_PRYPA</name>
<organism evidence="2 3">
    <name type="scientific">Prymnesium parvum</name>
    <name type="common">Toxic golden alga</name>
    <dbReference type="NCBI Taxonomy" id="97485"/>
    <lineage>
        <taxon>Eukaryota</taxon>
        <taxon>Haptista</taxon>
        <taxon>Haptophyta</taxon>
        <taxon>Prymnesiophyceae</taxon>
        <taxon>Prymnesiales</taxon>
        <taxon>Prymnesiaceae</taxon>
        <taxon>Prymnesium</taxon>
    </lineage>
</organism>
<sequence>MRGATTASLALVCAASFVVSPILILQGEWVVRKTGALAPHESFHPIAKRFLVAFEMTALGLASLAARSCVVGSASDRVFWARLLLLPCASLCTTLSLFGYEEGHPMHRKNAGAKIFAALTAALLVGGVVAPER</sequence>
<feature type="transmembrane region" description="Helical" evidence="1">
    <location>
        <begin position="46"/>
        <end position="66"/>
    </location>
</feature>
<feature type="transmembrane region" description="Helical" evidence="1">
    <location>
        <begin position="6"/>
        <end position="25"/>
    </location>
</feature>
<evidence type="ECO:0000313" key="3">
    <source>
        <dbReference type="Proteomes" id="UP001515480"/>
    </source>
</evidence>
<accession>A0AB34J095</accession>
<keyword evidence="1" id="KW-0812">Transmembrane</keyword>
<evidence type="ECO:0008006" key="4">
    <source>
        <dbReference type="Google" id="ProtNLM"/>
    </source>
</evidence>
<gene>
    <name evidence="2" type="ORF">AB1Y20_004435</name>
</gene>
<comment type="caution">
    <text evidence="2">The sequence shown here is derived from an EMBL/GenBank/DDBJ whole genome shotgun (WGS) entry which is preliminary data.</text>
</comment>
<keyword evidence="3" id="KW-1185">Reference proteome</keyword>
<proteinExistence type="predicted"/>
<reference evidence="2 3" key="1">
    <citation type="journal article" date="2024" name="Science">
        <title>Giant polyketide synthase enzymes in the biosynthesis of giant marine polyether toxins.</title>
        <authorList>
            <person name="Fallon T.R."/>
            <person name="Shende V.V."/>
            <person name="Wierzbicki I.H."/>
            <person name="Pendleton A.L."/>
            <person name="Watervoot N.F."/>
            <person name="Auber R.P."/>
            <person name="Gonzalez D.J."/>
            <person name="Wisecaver J.H."/>
            <person name="Moore B.S."/>
        </authorList>
    </citation>
    <scope>NUCLEOTIDE SEQUENCE [LARGE SCALE GENOMIC DNA]</scope>
    <source>
        <strain evidence="2 3">12B1</strain>
    </source>
</reference>
<dbReference type="AlphaFoldDB" id="A0AB34J095"/>
<feature type="transmembrane region" description="Helical" evidence="1">
    <location>
        <begin position="78"/>
        <end position="100"/>
    </location>
</feature>
<evidence type="ECO:0000313" key="2">
    <source>
        <dbReference type="EMBL" id="KAL1508325.1"/>
    </source>
</evidence>
<protein>
    <recommendedName>
        <fullName evidence="4">DUF4149 domain-containing protein</fullName>
    </recommendedName>
</protein>
<dbReference type="Proteomes" id="UP001515480">
    <property type="component" value="Unassembled WGS sequence"/>
</dbReference>
<feature type="transmembrane region" description="Helical" evidence="1">
    <location>
        <begin position="112"/>
        <end position="130"/>
    </location>
</feature>